<dbReference type="InterPro" id="IPR024788">
    <property type="entry name" value="Malectin-like_Carb-bd_dom"/>
</dbReference>
<dbReference type="Gene3D" id="2.60.120.430">
    <property type="entry name" value="Galactose-binding lectin"/>
    <property type="match status" value="1"/>
</dbReference>
<evidence type="ECO:0000313" key="4">
    <source>
        <dbReference type="Proteomes" id="UP000222542"/>
    </source>
</evidence>
<dbReference type="GO" id="GO:0016020">
    <property type="term" value="C:membrane"/>
    <property type="evidence" value="ECO:0007669"/>
    <property type="project" value="UniProtKB-SubCell"/>
</dbReference>
<dbReference type="PANTHER" id="PTHR45631:SF27">
    <property type="entry name" value="PROTEIN KINASE DOMAIN-CONTAINING PROTEIN"/>
    <property type="match status" value="1"/>
</dbReference>
<accession>A0A2G2XVQ0</accession>
<evidence type="ECO:0000313" key="3">
    <source>
        <dbReference type="EMBL" id="PHT61573.1"/>
    </source>
</evidence>
<dbReference type="Pfam" id="PF12819">
    <property type="entry name" value="Malectin_like"/>
    <property type="match status" value="1"/>
</dbReference>
<dbReference type="Proteomes" id="UP000222542">
    <property type="component" value="Unassembled WGS sequence"/>
</dbReference>
<protein>
    <recommendedName>
        <fullName evidence="2">Malectin-like domain-containing protein</fullName>
    </recommendedName>
</protein>
<reference evidence="3 4" key="1">
    <citation type="journal article" date="2014" name="Nat. Genet.">
        <title>Genome sequence of the hot pepper provides insights into the evolution of pungency in Capsicum species.</title>
        <authorList>
            <person name="Kim S."/>
            <person name="Park M."/>
            <person name="Yeom S.I."/>
            <person name="Kim Y.M."/>
            <person name="Lee J.M."/>
            <person name="Lee H.A."/>
            <person name="Seo E."/>
            <person name="Choi J."/>
            <person name="Cheong K."/>
            <person name="Kim K.T."/>
            <person name="Jung K."/>
            <person name="Lee G.W."/>
            <person name="Oh S.K."/>
            <person name="Bae C."/>
            <person name="Kim S.B."/>
            <person name="Lee H.Y."/>
            <person name="Kim S.Y."/>
            <person name="Kim M.S."/>
            <person name="Kang B.C."/>
            <person name="Jo Y.D."/>
            <person name="Yang H.B."/>
            <person name="Jeong H.J."/>
            <person name="Kang W.H."/>
            <person name="Kwon J.K."/>
            <person name="Shin C."/>
            <person name="Lim J.Y."/>
            <person name="Park J.H."/>
            <person name="Huh J.H."/>
            <person name="Kim J.S."/>
            <person name="Kim B.D."/>
            <person name="Cohen O."/>
            <person name="Paran I."/>
            <person name="Suh M.C."/>
            <person name="Lee S.B."/>
            <person name="Kim Y.K."/>
            <person name="Shin Y."/>
            <person name="Noh S.J."/>
            <person name="Park J."/>
            <person name="Seo Y.S."/>
            <person name="Kwon S.Y."/>
            <person name="Kim H.A."/>
            <person name="Park J.M."/>
            <person name="Kim H.J."/>
            <person name="Choi S.B."/>
            <person name="Bosland P.W."/>
            <person name="Reeves G."/>
            <person name="Jo S.H."/>
            <person name="Lee B.W."/>
            <person name="Cho H.T."/>
            <person name="Choi H.S."/>
            <person name="Lee M.S."/>
            <person name="Yu Y."/>
            <person name="Do Choi Y."/>
            <person name="Park B.S."/>
            <person name="van Deynze A."/>
            <person name="Ashrafi H."/>
            <person name="Hill T."/>
            <person name="Kim W.T."/>
            <person name="Pai H.S."/>
            <person name="Ahn H.K."/>
            <person name="Yeam I."/>
            <person name="Giovannoni J.J."/>
            <person name="Rose J.K."/>
            <person name="Sorensen I."/>
            <person name="Lee S.J."/>
            <person name="Kim R.W."/>
            <person name="Choi I.Y."/>
            <person name="Choi B.S."/>
            <person name="Lim J.S."/>
            <person name="Lee Y.H."/>
            <person name="Choi D."/>
        </authorList>
    </citation>
    <scope>NUCLEOTIDE SEQUENCE [LARGE SCALE GENOMIC DNA]</scope>
    <source>
        <strain evidence="4">cv. CM334</strain>
    </source>
</reference>
<dbReference type="AlphaFoldDB" id="A0A2G2XVQ0"/>
<comment type="caution">
    <text evidence="3">The sequence shown here is derived from an EMBL/GenBank/DDBJ whole genome shotgun (WGS) entry which is preliminary data.</text>
</comment>
<name>A0A2G2XVQ0_CAPAN</name>
<dbReference type="EMBL" id="AYRZ02000136">
    <property type="protein sequence ID" value="PHT61573.1"/>
    <property type="molecule type" value="Genomic_DNA"/>
</dbReference>
<dbReference type="PANTHER" id="PTHR45631">
    <property type="entry name" value="OS07G0107800 PROTEIN-RELATED"/>
    <property type="match status" value="1"/>
</dbReference>
<organism evidence="3 4">
    <name type="scientific">Capsicum annuum</name>
    <name type="common">Capsicum pepper</name>
    <dbReference type="NCBI Taxonomy" id="4072"/>
    <lineage>
        <taxon>Eukaryota</taxon>
        <taxon>Viridiplantae</taxon>
        <taxon>Streptophyta</taxon>
        <taxon>Embryophyta</taxon>
        <taxon>Tracheophyta</taxon>
        <taxon>Spermatophyta</taxon>
        <taxon>Magnoliopsida</taxon>
        <taxon>eudicotyledons</taxon>
        <taxon>Gunneridae</taxon>
        <taxon>Pentapetalae</taxon>
        <taxon>asterids</taxon>
        <taxon>lamiids</taxon>
        <taxon>Solanales</taxon>
        <taxon>Solanaceae</taxon>
        <taxon>Solanoideae</taxon>
        <taxon>Capsiceae</taxon>
        <taxon>Capsicum</taxon>
    </lineage>
</organism>
<comment type="subcellular location">
    <subcellularLocation>
        <location evidence="1">Membrane</location>
        <topology evidence="1">Single-pass membrane protein</topology>
    </subcellularLocation>
</comment>
<evidence type="ECO:0000256" key="1">
    <source>
        <dbReference type="ARBA" id="ARBA00004167"/>
    </source>
</evidence>
<proteinExistence type="predicted"/>
<sequence length="171" mass="19884">MKTCQFRYPYDQYDRIWPRPASNLESQVTRTQPSIIKEIIAERHSLLRPAFVLQTALTHPERLSFLHEDLDTGYYTYTLFLYFLEPSDSAQAGQRVFYIYINNKKRLKVDILASGSRYMDVVLKVRANKVVNLTMIKASNLSHLGPICNGYEILKTIPRVKETATEECNFI</sequence>
<gene>
    <name evidence="3" type="ORF">T459_34576</name>
</gene>
<dbReference type="Gramene" id="PHT61573">
    <property type="protein sequence ID" value="PHT61573"/>
    <property type="gene ID" value="T459_34576"/>
</dbReference>
<evidence type="ECO:0000259" key="2">
    <source>
        <dbReference type="Pfam" id="PF12819"/>
    </source>
</evidence>
<reference evidence="3 4" key="2">
    <citation type="journal article" date="2017" name="Genome Biol.">
        <title>New reference genome sequences of hot pepper reveal the massive evolution of plant disease-resistance genes by retroduplication.</title>
        <authorList>
            <person name="Kim S."/>
            <person name="Park J."/>
            <person name="Yeom S.I."/>
            <person name="Kim Y.M."/>
            <person name="Seo E."/>
            <person name="Kim K.T."/>
            <person name="Kim M.S."/>
            <person name="Lee J.M."/>
            <person name="Cheong K."/>
            <person name="Shin H.S."/>
            <person name="Kim S.B."/>
            <person name="Han K."/>
            <person name="Lee J."/>
            <person name="Park M."/>
            <person name="Lee H.A."/>
            <person name="Lee H.Y."/>
            <person name="Lee Y."/>
            <person name="Oh S."/>
            <person name="Lee J.H."/>
            <person name="Choi E."/>
            <person name="Choi E."/>
            <person name="Lee S.E."/>
            <person name="Jeon J."/>
            <person name="Kim H."/>
            <person name="Choi G."/>
            <person name="Song H."/>
            <person name="Lee J."/>
            <person name="Lee S.C."/>
            <person name="Kwon J.K."/>
            <person name="Lee H.Y."/>
            <person name="Koo N."/>
            <person name="Hong Y."/>
            <person name="Kim R.W."/>
            <person name="Kang W.H."/>
            <person name="Huh J.H."/>
            <person name="Kang B.C."/>
            <person name="Yang T.J."/>
            <person name="Lee Y.H."/>
            <person name="Bennetzen J.L."/>
            <person name="Choi D."/>
        </authorList>
    </citation>
    <scope>NUCLEOTIDE SEQUENCE [LARGE SCALE GENOMIC DNA]</scope>
    <source>
        <strain evidence="4">cv. CM334</strain>
    </source>
</reference>
<feature type="domain" description="Malectin-like" evidence="2">
    <location>
        <begin position="5"/>
        <end position="155"/>
    </location>
</feature>
<keyword evidence="4" id="KW-1185">Reference proteome</keyword>